<evidence type="ECO:0000313" key="2">
    <source>
        <dbReference type="EMBL" id="OAQ35775.1"/>
    </source>
</evidence>
<dbReference type="SUPFAM" id="SSF52833">
    <property type="entry name" value="Thioredoxin-like"/>
    <property type="match status" value="1"/>
</dbReference>
<dbReference type="Pfam" id="PF00085">
    <property type="entry name" value="Thioredoxin"/>
    <property type="match status" value="1"/>
</dbReference>
<protein>
    <recommendedName>
        <fullName evidence="1">Thioredoxin domain-containing protein</fullName>
    </recommendedName>
</protein>
<dbReference type="EMBL" id="KV442013">
    <property type="protein sequence ID" value="OAQ35775.1"/>
    <property type="molecule type" value="Genomic_DNA"/>
</dbReference>
<proteinExistence type="predicted"/>
<dbReference type="OrthoDB" id="2121326at2759"/>
<accession>A0A197KE41</accession>
<evidence type="ECO:0000313" key="3">
    <source>
        <dbReference type="Proteomes" id="UP000078512"/>
    </source>
</evidence>
<gene>
    <name evidence="2" type="ORF">K457DRAFT_151311</name>
</gene>
<reference evidence="2 3" key="1">
    <citation type="submission" date="2016-05" db="EMBL/GenBank/DDBJ databases">
        <title>Genome sequencing reveals origins of a unique bacterial endosymbiosis in the earliest lineages of terrestrial Fungi.</title>
        <authorList>
            <consortium name="DOE Joint Genome Institute"/>
            <person name="Uehling J."/>
            <person name="Gryganskyi A."/>
            <person name="Hameed K."/>
            <person name="Tschaplinski T."/>
            <person name="Misztal P."/>
            <person name="Wu S."/>
            <person name="Desiro A."/>
            <person name="Vande Pol N."/>
            <person name="Du Z.-Y."/>
            <person name="Zienkiewicz A."/>
            <person name="Zienkiewicz K."/>
            <person name="Morin E."/>
            <person name="Tisserant E."/>
            <person name="Splivallo R."/>
            <person name="Hainaut M."/>
            <person name="Henrissat B."/>
            <person name="Ohm R."/>
            <person name="Kuo A."/>
            <person name="Yan J."/>
            <person name="Lipzen A."/>
            <person name="Nolan M."/>
            <person name="Labutti K."/>
            <person name="Barry K."/>
            <person name="Goldstein A."/>
            <person name="Labbe J."/>
            <person name="Schadt C."/>
            <person name="Tuskan G."/>
            <person name="Grigoriev I."/>
            <person name="Martin F."/>
            <person name="Vilgalys R."/>
            <person name="Bonito G."/>
        </authorList>
    </citation>
    <scope>NUCLEOTIDE SEQUENCE [LARGE SCALE GENOMIC DNA]</scope>
    <source>
        <strain evidence="2 3">AG-77</strain>
    </source>
</reference>
<organism evidence="2 3">
    <name type="scientific">Linnemannia elongata AG-77</name>
    <dbReference type="NCBI Taxonomy" id="1314771"/>
    <lineage>
        <taxon>Eukaryota</taxon>
        <taxon>Fungi</taxon>
        <taxon>Fungi incertae sedis</taxon>
        <taxon>Mucoromycota</taxon>
        <taxon>Mortierellomycotina</taxon>
        <taxon>Mortierellomycetes</taxon>
        <taxon>Mortierellales</taxon>
        <taxon>Mortierellaceae</taxon>
        <taxon>Linnemannia</taxon>
    </lineage>
</organism>
<dbReference type="AlphaFoldDB" id="A0A197KE41"/>
<dbReference type="InterPro" id="IPR036249">
    <property type="entry name" value="Thioredoxin-like_sf"/>
</dbReference>
<feature type="domain" description="Thioredoxin" evidence="1">
    <location>
        <begin position="119"/>
        <end position="180"/>
    </location>
</feature>
<dbReference type="Proteomes" id="UP000078512">
    <property type="component" value="Unassembled WGS sequence"/>
</dbReference>
<name>A0A197KE41_9FUNG</name>
<dbReference type="InterPro" id="IPR013766">
    <property type="entry name" value="Thioredoxin_domain"/>
</dbReference>
<evidence type="ECO:0000259" key="1">
    <source>
        <dbReference type="Pfam" id="PF00085"/>
    </source>
</evidence>
<sequence>MSTENVPLTKEELFNELYLATLHRPFKDQYEDKWQEEPFWAAVEVFKAQVKEIGYDDPLDRLKSYRGRETFEKIRDNFKAGPPACLREGWMSPYTGEKIDVLSALEAIHHVRGKKYEGKERIVVLDFWATWCCPCIDLGLELSDLSEKHAGQVAVIGINNEGMLGRHPAMMGLEGVKEFIETKKEHFRYSTYVDNADEYVRDLIFRKTEYVAIPCIVLVVDNEVRFAGSGSRFEEHLDVAFKEVYPKEE</sequence>
<keyword evidence="3" id="KW-1185">Reference proteome</keyword>
<dbReference type="Gene3D" id="3.40.30.10">
    <property type="entry name" value="Glutaredoxin"/>
    <property type="match status" value="1"/>
</dbReference>